<dbReference type="Pfam" id="PF03772">
    <property type="entry name" value="Competence"/>
    <property type="match status" value="1"/>
</dbReference>
<evidence type="ECO:0000256" key="2">
    <source>
        <dbReference type="ARBA" id="ARBA00022475"/>
    </source>
</evidence>
<feature type="transmembrane region" description="Helical" evidence="7">
    <location>
        <begin position="386"/>
        <end position="411"/>
    </location>
</feature>
<dbReference type="InterPro" id="IPR035681">
    <property type="entry name" value="ComA-like_MBL"/>
</dbReference>
<feature type="domain" description="Metallo-beta-lactamase" evidence="8">
    <location>
        <begin position="605"/>
        <end position="783"/>
    </location>
</feature>
<sequence length="853" mass="89312">MNRRWDLRLVPSAVTAWLCSMVFLTGGVTPATWTGLACVGVTGAMLFLVRRLRHRRRRRGGHPYPRHPPGRLTEVTGALAVVALCAAAAVLTAWNTTQPARAALSDHPPGSTVRVSATVNDKPMAYSSQSFAGRGEEGEGTAVSLRTERIGNDLETTEVTVFATHPDWRELDDGDKVTATVTLTDTASPAKLTARASSAPVVGRVQNETEQEPGLLERARADLARLSLSHGAAAAGLVPGMTVGDTSQISPSLTEDMRTTGLTHLTAVSGSNCALVMTLTGYVALAMGAGRRLCLLAGLLALGCFVLLVGPDPSVLRASVMGALGALSMLSGRNGVSLNALSAAVIGLVLVSPGLSIDFGFILSVLATAGIVVSGRAVARLLALKLPVPVALCIAIPFVAQLWCGPVLLLLNPALPTYSLPANMAATLLVPVATVAGLIAVCVLVVPKVLMPALLLIPGLEADPVTGAWERTAQLPLAVAALPARGVAWIADFFAGLPGSLTPWPPGLWGIVLLAAISVTAGGTLHWLDARCQRPTDTHGIVVRTPAPAPIPDPVWRQLADQRRRRRRTLAVLAAVTTLVFIVQGLIWWLRPAPAWDSVVCDVGQGDAVLHRTGEHSAVLVDAGPEPRALNSCIRQAKIERLDAVILSHDHADHTAGLEALAGDFPVDHVWYSTATGDVPEAARHFADRAQVPRPGETLELGSTTVTVLGPEPPSAGSGARRSAPSSEDENNASLALRITVTGEHGTTTWLSAGDLEEDGANRLIRSQPDAATLEADILKVSHHGARNGGTRLIDTVNPALAVISVGEDNTYGHPHPTITQALQDSGASVARTDQNGSLWIRKDGSRISVSTR</sequence>
<dbReference type="SUPFAM" id="SSF56281">
    <property type="entry name" value="Metallo-hydrolase/oxidoreductase"/>
    <property type="match status" value="1"/>
</dbReference>
<feature type="transmembrane region" description="Helical" evidence="7">
    <location>
        <begin position="507"/>
        <end position="528"/>
    </location>
</feature>
<feature type="transmembrane region" description="Helical" evidence="7">
    <location>
        <begin position="7"/>
        <end position="25"/>
    </location>
</feature>
<protein>
    <submittedName>
        <fullName evidence="9">ComEC/Rec2 family competence protein</fullName>
    </submittedName>
</protein>
<dbReference type="Proteomes" id="UP001558481">
    <property type="component" value="Unassembled WGS sequence"/>
</dbReference>
<name>A0ABV3UXS5_9MICC</name>
<dbReference type="InterPro" id="IPR004477">
    <property type="entry name" value="ComEC_N"/>
</dbReference>
<dbReference type="InterPro" id="IPR001279">
    <property type="entry name" value="Metallo-B-lactamas"/>
</dbReference>
<dbReference type="InterPro" id="IPR052159">
    <property type="entry name" value="Competence_DNA_uptake"/>
</dbReference>
<dbReference type="RefSeq" id="WP_368628911.1">
    <property type="nucleotide sequence ID" value="NZ_JAYWLU010000001.1"/>
</dbReference>
<evidence type="ECO:0000259" key="8">
    <source>
        <dbReference type="SMART" id="SM00849"/>
    </source>
</evidence>
<keyword evidence="3 7" id="KW-0812">Transmembrane</keyword>
<dbReference type="Pfam" id="PF00753">
    <property type="entry name" value="Lactamase_B"/>
    <property type="match status" value="1"/>
</dbReference>
<dbReference type="PANTHER" id="PTHR30619">
    <property type="entry name" value="DNA INTERNALIZATION/COMPETENCE PROTEIN COMEC/REC2"/>
    <property type="match status" value="1"/>
</dbReference>
<evidence type="ECO:0000256" key="5">
    <source>
        <dbReference type="ARBA" id="ARBA00023136"/>
    </source>
</evidence>
<feature type="transmembrane region" description="Helical" evidence="7">
    <location>
        <begin position="338"/>
        <end position="355"/>
    </location>
</feature>
<feature type="transmembrane region" description="Helical" evidence="7">
    <location>
        <begin position="361"/>
        <end position="379"/>
    </location>
</feature>
<feature type="transmembrane region" description="Helical" evidence="7">
    <location>
        <begin position="292"/>
        <end position="309"/>
    </location>
</feature>
<keyword evidence="2" id="KW-1003">Cell membrane</keyword>
<comment type="subcellular location">
    <subcellularLocation>
        <location evidence="1">Cell membrane</location>
        <topology evidence="1">Multi-pass membrane protein</topology>
    </subcellularLocation>
</comment>
<proteinExistence type="predicted"/>
<dbReference type="PANTHER" id="PTHR30619:SF1">
    <property type="entry name" value="RECOMBINATION PROTEIN 2"/>
    <property type="match status" value="1"/>
</dbReference>
<dbReference type="SMART" id="SM00849">
    <property type="entry name" value="Lactamase_B"/>
    <property type="match status" value="1"/>
</dbReference>
<feature type="region of interest" description="Disordered" evidence="6">
    <location>
        <begin position="704"/>
        <end position="731"/>
    </location>
</feature>
<dbReference type="CDD" id="cd07731">
    <property type="entry name" value="ComA-like_MBL-fold"/>
    <property type="match status" value="1"/>
</dbReference>
<comment type="caution">
    <text evidence="9">The sequence shown here is derived from an EMBL/GenBank/DDBJ whole genome shotgun (WGS) entry which is preliminary data.</text>
</comment>
<feature type="transmembrane region" description="Helical" evidence="7">
    <location>
        <begin position="570"/>
        <end position="590"/>
    </location>
</feature>
<dbReference type="NCBIfam" id="TIGR00360">
    <property type="entry name" value="ComEC_N-term"/>
    <property type="match status" value="1"/>
</dbReference>
<evidence type="ECO:0000256" key="3">
    <source>
        <dbReference type="ARBA" id="ARBA00022692"/>
    </source>
</evidence>
<feature type="compositionally biased region" description="Low complexity" evidence="6">
    <location>
        <begin position="715"/>
        <end position="726"/>
    </location>
</feature>
<dbReference type="EMBL" id="JAYWLU010000001">
    <property type="protein sequence ID" value="MEX3593231.1"/>
    <property type="molecule type" value="Genomic_DNA"/>
</dbReference>
<evidence type="ECO:0000313" key="10">
    <source>
        <dbReference type="Proteomes" id="UP001558481"/>
    </source>
</evidence>
<keyword evidence="10" id="KW-1185">Reference proteome</keyword>
<feature type="transmembrane region" description="Helical" evidence="7">
    <location>
        <begin position="423"/>
        <end position="446"/>
    </location>
</feature>
<reference evidence="9 10" key="1">
    <citation type="journal article" date="2024" name="Fungal Genet. Biol.">
        <title>The porcine skin microbiome exhibits broad fungal antagonism.</title>
        <authorList>
            <person name="De La Cruz K.F."/>
            <person name="Townsend E.C."/>
            <person name="Alex Cheong J.Z."/>
            <person name="Salamzade R."/>
            <person name="Liu A."/>
            <person name="Sandstrom S."/>
            <person name="Davila E."/>
            <person name="Huang L."/>
            <person name="Xu K.H."/>
            <person name="Wu S.Y."/>
            <person name="Meudt J.J."/>
            <person name="Shanmuganayagam D."/>
            <person name="Gibson A.L.F."/>
            <person name="Kalan L.R."/>
        </authorList>
    </citation>
    <scope>NUCLEOTIDE SEQUENCE [LARGE SCALE GENOMIC DNA]</scope>
    <source>
        <strain evidence="9 10">LK2625</strain>
    </source>
</reference>
<evidence type="ECO:0000256" key="4">
    <source>
        <dbReference type="ARBA" id="ARBA00022989"/>
    </source>
</evidence>
<evidence type="ECO:0000256" key="1">
    <source>
        <dbReference type="ARBA" id="ARBA00004651"/>
    </source>
</evidence>
<organism evidence="9 10">
    <name type="scientific">Kocuria carniphila</name>
    <dbReference type="NCBI Taxonomy" id="262208"/>
    <lineage>
        <taxon>Bacteria</taxon>
        <taxon>Bacillati</taxon>
        <taxon>Actinomycetota</taxon>
        <taxon>Actinomycetes</taxon>
        <taxon>Micrococcales</taxon>
        <taxon>Micrococcaceae</taxon>
        <taxon>Kocuria</taxon>
    </lineage>
</organism>
<dbReference type="InterPro" id="IPR036866">
    <property type="entry name" value="RibonucZ/Hydroxyglut_hydro"/>
</dbReference>
<accession>A0ABV3UXS5</accession>
<keyword evidence="4 7" id="KW-1133">Transmembrane helix</keyword>
<keyword evidence="5 7" id="KW-0472">Membrane</keyword>
<feature type="transmembrane region" description="Helical" evidence="7">
    <location>
        <begin position="31"/>
        <end position="49"/>
    </location>
</feature>
<gene>
    <name evidence="9" type="ORF">VVR66_00695</name>
</gene>
<feature type="transmembrane region" description="Helical" evidence="7">
    <location>
        <begin position="262"/>
        <end position="285"/>
    </location>
</feature>
<evidence type="ECO:0000256" key="6">
    <source>
        <dbReference type="SAM" id="MobiDB-lite"/>
    </source>
</evidence>
<evidence type="ECO:0000256" key="7">
    <source>
        <dbReference type="SAM" id="Phobius"/>
    </source>
</evidence>
<evidence type="ECO:0000313" key="9">
    <source>
        <dbReference type="EMBL" id="MEX3593231.1"/>
    </source>
</evidence>
<dbReference type="Gene3D" id="3.60.15.10">
    <property type="entry name" value="Ribonuclease Z/Hydroxyacylglutathione hydrolase-like"/>
    <property type="match status" value="1"/>
</dbReference>
<feature type="transmembrane region" description="Helical" evidence="7">
    <location>
        <begin position="75"/>
        <end position="94"/>
    </location>
</feature>